<dbReference type="RefSeq" id="WP_137997265.1">
    <property type="nucleotide sequence ID" value="NZ_SJDU01000011.1"/>
</dbReference>
<evidence type="ECO:0000313" key="3">
    <source>
        <dbReference type="Proteomes" id="UP000310168"/>
    </source>
</evidence>
<gene>
    <name evidence="2" type="ORF">EZH24_00960</name>
</gene>
<dbReference type="Proteomes" id="UP000310168">
    <property type="component" value="Unassembled WGS sequence"/>
</dbReference>
<dbReference type="EMBL" id="SJDU01000011">
    <property type="protein sequence ID" value="TKZ36254.1"/>
    <property type="molecule type" value="Genomic_DNA"/>
</dbReference>
<protein>
    <submittedName>
        <fullName evidence="2">Uncharacterized protein</fullName>
    </submittedName>
</protein>
<feature type="transmembrane region" description="Helical" evidence="1">
    <location>
        <begin position="126"/>
        <end position="149"/>
    </location>
</feature>
<comment type="caution">
    <text evidence="2">The sequence shown here is derived from an EMBL/GenBank/DDBJ whole genome shotgun (WGS) entry which is preliminary data.</text>
</comment>
<feature type="transmembrane region" description="Helical" evidence="1">
    <location>
        <begin position="101"/>
        <end position="120"/>
    </location>
</feature>
<keyword evidence="1" id="KW-0472">Membrane</keyword>
<keyword evidence="1" id="KW-1133">Transmembrane helix</keyword>
<proteinExistence type="predicted"/>
<reference evidence="2 3" key="1">
    <citation type="journal article" date="2019" name="Anaerobe">
        <title>Brachyspira catarrhinii sp. nov., an anaerobic intestinal spirochaete isolated from vervet monkeys may have been misidentified as Brachyspira aalborgi in previous studies.</title>
        <authorList>
            <person name="Phillips N.D."/>
            <person name="La T."/>
            <person name="Hampson D.J."/>
        </authorList>
    </citation>
    <scope>NUCLEOTIDE SEQUENCE [LARGE SCALE GENOMIC DNA]</scope>
    <source>
        <strain evidence="2 3">Z12</strain>
    </source>
</reference>
<accession>A0ABY2TTN4</accession>
<sequence>MNIIKKILNYLLTRIVIFILFIAPFCAACAVSEIFQSNKSLVFVVSIIVLIIYMIIGILAIIDTIFPKNYYKKIDYSIKTTEEINDILESIKKVNIIKNKLKIFIFLFIPGILFTLSEIVNIYSLVFINLAISALMYIICIFKFLSLVIRNSSYSYSTSYSSQKSRGYKTYKCLKCGADRHGKYVENFDTSNCAMGGEHEFVEEWEWKIKNRKG</sequence>
<feature type="transmembrane region" description="Helical" evidence="1">
    <location>
        <begin position="41"/>
        <end position="62"/>
    </location>
</feature>
<evidence type="ECO:0000256" key="1">
    <source>
        <dbReference type="SAM" id="Phobius"/>
    </source>
</evidence>
<organism evidence="2 3">
    <name type="scientific">Brachyspira catarrhinii</name>
    <dbReference type="NCBI Taxonomy" id="2528966"/>
    <lineage>
        <taxon>Bacteria</taxon>
        <taxon>Pseudomonadati</taxon>
        <taxon>Spirochaetota</taxon>
        <taxon>Spirochaetia</taxon>
        <taxon>Brachyspirales</taxon>
        <taxon>Brachyspiraceae</taxon>
        <taxon>Brachyspira</taxon>
    </lineage>
</organism>
<name>A0ABY2TTN4_9SPIR</name>
<evidence type="ECO:0000313" key="2">
    <source>
        <dbReference type="EMBL" id="TKZ36254.1"/>
    </source>
</evidence>
<feature type="transmembrane region" description="Helical" evidence="1">
    <location>
        <begin position="12"/>
        <end position="35"/>
    </location>
</feature>
<keyword evidence="1" id="KW-0812">Transmembrane</keyword>
<keyword evidence="3" id="KW-1185">Reference proteome</keyword>